<dbReference type="InterPro" id="IPR011701">
    <property type="entry name" value="MFS"/>
</dbReference>
<dbReference type="SUPFAM" id="SSF103473">
    <property type="entry name" value="MFS general substrate transporter"/>
    <property type="match status" value="1"/>
</dbReference>
<dbReference type="Gene3D" id="1.20.1250.20">
    <property type="entry name" value="MFS general substrate transporter like domains"/>
    <property type="match status" value="1"/>
</dbReference>
<feature type="transmembrane region" description="Helical" evidence="5">
    <location>
        <begin position="395"/>
        <end position="414"/>
    </location>
</feature>
<feature type="transmembrane region" description="Helical" evidence="5">
    <location>
        <begin position="79"/>
        <end position="99"/>
    </location>
</feature>
<feature type="transmembrane region" description="Helical" evidence="5">
    <location>
        <begin position="440"/>
        <end position="457"/>
    </location>
</feature>
<feature type="transmembrane region" description="Helical" evidence="5">
    <location>
        <begin position="463"/>
        <end position="489"/>
    </location>
</feature>
<dbReference type="PANTHER" id="PTHR23502">
    <property type="entry name" value="MAJOR FACILITATOR SUPERFAMILY"/>
    <property type="match status" value="1"/>
</dbReference>
<organism evidence="7 8">
    <name type="scientific">Steccherinum ochraceum</name>
    <dbReference type="NCBI Taxonomy" id="92696"/>
    <lineage>
        <taxon>Eukaryota</taxon>
        <taxon>Fungi</taxon>
        <taxon>Dikarya</taxon>
        <taxon>Basidiomycota</taxon>
        <taxon>Agaricomycotina</taxon>
        <taxon>Agaricomycetes</taxon>
        <taxon>Polyporales</taxon>
        <taxon>Steccherinaceae</taxon>
        <taxon>Steccherinum</taxon>
    </lineage>
</organism>
<evidence type="ECO:0000259" key="6">
    <source>
        <dbReference type="PROSITE" id="PS50850"/>
    </source>
</evidence>
<keyword evidence="2 5" id="KW-0812">Transmembrane</keyword>
<feature type="transmembrane region" description="Helical" evidence="5">
    <location>
        <begin position="106"/>
        <end position="125"/>
    </location>
</feature>
<name>A0A4R0R484_9APHY</name>
<dbReference type="Pfam" id="PF07690">
    <property type="entry name" value="MFS_1"/>
    <property type="match status" value="1"/>
</dbReference>
<dbReference type="AlphaFoldDB" id="A0A4R0R484"/>
<dbReference type="STRING" id="92696.A0A4R0R484"/>
<accession>A0A4R0R484</accession>
<protein>
    <recommendedName>
        <fullName evidence="6">Major facilitator superfamily (MFS) profile domain-containing protein</fullName>
    </recommendedName>
</protein>
<dbReference type="Proteomes" id="UP000292702">
    <property type="component" value="Unassembled WGS sequence"/>
</dbReference>
<feature type="domain" description="Major facilitator superfamily (MFS) profile" evidence="6">
    <location>
        <begin position="41"/>
        <end position="530"/>
    </location>
</feature>
<feature type="transmembrane region" description="Helical" evidence="5">
    <location>
        <begin position="131"/>
        <end position="154"/>
    </location>
</feature>
<evidence type="ECO:0000256" key="4">
    <source>
        <dbReference type="ARBA" id="ARBA00023136"/>
    </source>
</evidence>
<dbReference type="PROSITE" id="PS50850">
    <property type="entry name" value="MFS"/>
    <property type="match status" value="1"/>
</dbReference>
<comment type="subcellular location">
    <subcellularLocation>
        <location evidence="1">Membrane</location>
        <topology evidence="1">Multi-pass membrane protein</topology>
    </subcellularLocation>
</comment>
<evidence type="ECO:0000256" key="5">
    <source>
        <dbReference type="SAM" id="Phobius"/>
    </source>
</evidence>
<gene>
    <name evidence="7" type="ORF">EIP91_007475</name>
</gene>
<keyword evidence="4 5" id="KW-0472">Membrane</keyword>
<feature type="transmembrane region" description="Helical" evidence="5">
    <location>
        <begin position="197"/>
        <end position="214"/>
    </location>
</feature>
<evidence type="ECO:0000256" key="3">
    <source>
        <dbReference type="ARBA" id="ARBA00022989"/>
    </source>
</evidence>
<dbReference type="EMBL" id="RWJN01000402">
    <property type="protein sequence ID" value="TCD62100.1"/>
    <property type="molecule type" value="Genomic_DNA"/>
</dbReference>
<reference evidence="7 8" key="1">
    <citation type="submission" date="2018-11" db="EMBL/GenBank/DDBJ databases">
        <title>Genome assembly of Steccherinum ochraceum LE-BIN_3174, the white-rot fungus of the Steccherinaceae family (The Residual Polyporoid clade, Polyporales, Basidiomycota).</title>
        <authorList>
            <person name="Fedorova T.V."/>
            <person name="Glazunova O.A."/>
            <person name="Landesman E.O."/>
            <person name="Moiseenko K.V."/>
            <person name="Psurtseva N.V."/>
            <person name="Savinova O.S."/>
            <person name="Shakhova N.V."/>
            <person name="Tyazhelova T.V."/>
            <person name="Vasina D.V."/>
        </authorList>
    </citation>
    <scope>NUCLEOTIDE SEQUENCE [LARGE SCALE GENOMIC DNA]</scope>
    <source>
        <strain evidence="7 8">LE-BIN_3174</strain>
    </source>
</reference>
<dbReference type="OrthoDB" id="2585655at2759"/>
<feature type="transmembrane region" description="Helical" evidence="5">
    <location>
        <begin position="166"/>
        <end position="191"/>
    </location>
</feature>
<comment type="caution">
    <text evidence="7">The sequence shown here is derived from an EMBL/GenBank/DDBJ whole genome shotgun (WGS) entry which is preliminary data.</text>
</comment>
<dbReference type="GO" id="GO:0005886">
    <property type="term" value="C:plasma membrane"/>
    <property type="evidence" value="ECO:0007669"/>
    <property type="project" value="TreeGrafter"/>
</dbReference>
<sequence length="530" mass="58044">MASLSVRPTTQPLASQPVQDIEHVDVHDDPRKWSKVRKTFILLTIFSASMIAGLNSNLYNPAISQIKSQLHASSAEISLSLSLYILISGCFGVAWSAVSEVYGRKIVYLFSFALSVTGNVVAALAKSVTLLIGMRCLQAVGSSAVISIGAATLADMYDPHERGTFMGLYLCAPLLGPAIGPIIGGLLTQAFDWRATFWFLSIFTGVCFIAFLFFKDTFRRERSSAYQAAVRLTQERAIARRASRFSTMSQATAVEQEPETLDISREKAALHPPEQDQLTVEPRKCSVEMKVSESRKYSIEIRTSTEQGADTKIVQATPLDVEAQEEVETKFTKLETVKESLHIINPIRPIIIVLRRYNNIAISMASGLCFSFGYSLTYTSTRTLSTWYGYDPLRIGLVLLAYGAGSALGSVLGGRWSDYVVKVQAGGCQALEPETRLDSIKYLVFLLPGCVTAYGWLSQKHVHIAALCVTLFFTGFLSMWMYSITLTYIVDANIGRSSTAVAVNSCFRGLLAFVAAEVAVPLQACLVSIV</sequence>
<evidence type="ECO:0000256" key="1">
    <source>
        <dbReference type="ARBA" id="ARBA00004141"/>
    </source>
</evidence>
<keyword evidence="8" id="KW-1185">Reference proteome</keyword>
<dbReference type="InterPro" id="IPR020846">
    <property type="entry name" value="MFS_dom"/>
</dbReference>
<evidence type="ECO:0000256" key="2">
    <source>
        <dbReference type="ARBA" id="ARBA00022692"/>
    </source>
</evidence>
<dbReference type="InterPro" id="IPR036259">
    <property type="entry name" value="MFS_trans_sf"/>
</dbReference>
<proteinExistence type="predicted"/>
<keyword evidence="3 5" id="KW-1133">Transmembrane helix</keyword>
<dbReference type="Gene3D" id="1.20.1720.10">
    <property type="entry name" value="Multidrug resistance protein D"/>
    <property type="match status" value="1"/>
</dbReference>
<feature type="transmembrane region" description="Helical" evidence="5">
    <location>
        <begin position="357"/>
        <end position="375"/>
    </location>
</feature>
<evidence type="ECO:0000313" key="7">
    <source>
        <dbReference type="EMBL" id="TCD62100.1"/>
    </source>
</evidence>
<dbReference type="PANTHER" id="PTHR23502:SF5">
    <property type="entry name" value="QUINIDINE RESISTANCE PROTEIN 3"/>
    <property type="match status" value="1"/>
</dbReference>
<evidence type="ECO:0000313" key="8">
    <source>
        <dbReference type="Proteomes" id="UP000292702"/>
    </source>
</evidence>
<dbReference type="GO" id="GO:0022857">
    <property type="term" value="F:transmembrane transporter activity"/>
    <property type="evidence" value="ECO:0007669"/>
    <property type="project" value="InterPro"/>
</dbReference>
<feature type="transmembrane region" description="Helical" evidence="5">
    <location>
        <begin position="40"/>
        <end position="59"/>
    </location>
</feature>